<dbReference type="AlphaFoldDB" id="A0A6G0Y8T2"/>
<sequence length="74" mass="8690">MTDRWKAQSDRIQSEVEHIADYYNDKFRLCQPLQLVFAETREQIILGIRSQELSTFVMNRTHSSSSALLTDLQE</sequence>
<keyword evidence="2" id="KW-1185">Reference proteome</keyword>
<protein>
    <submittedName>
        <fullName evidence="1">CCHC-type domain-containing protein</fullName>
    </submittedName>
</protein>
<proteinExistence type="predicted"/>
<organism evidence="1 2">
    <name type="scientific">Aphis craccivora</name>
    <name type="common">Cowpea aphid</name>
    <dbReference type="NCBI Taxonomy" id="307492"/>
    <lineage>
        <taxon>Eukaryota</taxon>
        <taxon>Metazoa</taxon>
        <taxon>Ecdysozoa</taxon>
        <taxon>Arthropoda</taxon>
        <taxon>Hexapoda</taxon>
        <taxon>Insecta</taxon>
        <taxon>Pterygota</taxon>
        <taxon>Neoptera</taxon>
        <taxon>Paraneoptera</taxon>
        <taxon>Hemiptera</taxon>
        <taxon>Sternorrhyncha</taxon>
        <taxon>Aphidomorpha</taxon>
        <taxon>Aphidoidea</taxon>
        <taxon>Aphididae</taxon>
        <taxon>Aphidini</taxon>
        <taxon>Aphis</taxon>
        <taxon>Aphis</taxon>
    </lineage>
</organism>
<dbReference type="Proteomes" id="UP000478052">
    <property type="component" value="Unassembled WGS sequence"/>
</dbReference>
<dbReference type="EMBL" id="VUJU01005375">
    <property type="protein sequence ID" value="KAF0751412.1"/>
    <property type="molecule type" value="Genomic_DNA"/>
</dbReference>
<evidence type="ECO:0000313" key="1">
    <source>
        <dbReference type="EMBL" id="KAF0751412.1"/>
    </source>
</evidence>
<accession>A0A6G0Y8T2</accession>
<gene>
    <name evidence="1" type="ORF">FWK35_00017342</name>
</gene>
<comment type="caution">
    <text evidence="1">The sequence shown here is derived from an EMBL/GenBank/DDBJ whole genome shotgun (WGS) entry which is preliminary data.</text>
</comment>
<evidence type="ECO:0000313" key="2">
    <source>
        <dbReference type="Proteomes" id="UP000478052"/>
    </source>
</evidence>
<reference evidence="1 2" key="1">
    <citation type="submission" date="2019-08" db="EMBL/GenBank/DDBJ databases">
        <title>Whole genome of Aphis craccivora.</title>
        <authorList>
            <person name="Voronova N.V."/>
            <person name="Shulinski R.S."/>
            <person name="Bandarenka Y.V."/>
            <person name="Zhorov D.G."/>
            <person name="Warner D."/>
        </authorList>
    </citation>
    <scope>NUCLEOTIDE SEQUENCE [LARGE SCALE GENOMIC DNA]</scope>
    <source>
        <strain evidence="1">180601</strain>
        <tissue evidence="1">Whole Body</tissue>
    </source>
</reference>
<name>A0A6G0Y8T2_APHCR</name>
<dbReference type="OrthoDB" id="6503602at2759"/>